<dbReference type="PANTHER" id="PTHR11085">
    <property type="entry name" value="NAD-DEPENDENT PROTEIN DEACYLASE SIRTUIN-5, MITOCHONDRIAL-RELATED"/>
    <property type="match status" value="1"/>
</dbReference>
<dbReference type="PANTHER" id="PTHR11085:SF6">
    <property type="entry name" value="NAD-DEPENDENT PROTEIN DEACETYLASE SIRTUIN-2"/>
    <property type="match status" value="1"/>
</dbReference>
<evidence type="ECO:0000256" key="1">
    <source>
        <dbReference type="ARBA" id="ARBA00001947"/>
    </source>
</evidence>
<dbReference type="Gene3D" id="3.30.1600.10">
    <property type="entry name" value="SIR2/SIRT2 'Small Domain"/>
    <property type="match status" value="1"/>
</dbReference>
<keyword evidence="4 6" id="KW-0862">Zinc</keyword>
<comment type="cofactor">
    <cofactor evidence="1">
        <name>Zn(2+)</name>
        <dbReference type="ChEBI" id="CHEBI:29105"/>
    </cofactor>
</comment>
<keyword evidence="2" id="KW-0808">Transferase</keyword>
<keyword evidence="5" id="KW-0520">NAD</keyword>
<evidence type="ECO:0000313" key="9">
    <source>
        <dbReference type="Proteomes" id="UP001189429"/>
    </source>
</evidence>
<evidence type="ECO:0000256" key="6">
    <source>
        <dbReference type="PROSITE-ProRule" id="PRU00236"/>
    </source>
</evidence>
<feature type="binding site" evidence="6">
    <location>
        <position position="175"/>
    </location>
    <ligand>
        <name>Zn(2+)</name>
        <dbReference type="ChEBI" id="CHEBI:29105"/>
    </ligand>
</feature>
<evidence type="ECO:0000256" key="2">
    <source>
        <dbReference type="ARBA" id="ARBA00022679"/>
    </source>
</evidence>
<evidence type="ECO:0000256" key="4">
    <source>
        <dbReference type="ARBA" id="ARBA00022833"/>
    </source>
</evidence>
<evidence type="ECO:0000256" key="3">
    <source>
        <dbReference type="ARBA" id="ARBA00022723"/>
    </source>
</evidence>
<dbReference type="Pfam" id="PF02146">
    <property type="entry name" value="SIR2"/>
    <property type="match status" value="1"/>
</dbReference>
<feature type="binding site" evidence="6">
    <location>
        <position position="137"/>
    </location>
    <ligand>
        <name>Zn(2+)</name>
        <dbReference type="ChEBI" id="CHEBI:29105"/>
    </ligand>
</feature>
<evidence type="ECO:0000313" key="8">
    <source>
        <dbReference type="EMBL" id="CAK0879368.1"/>
    </source>
</evidence>
<gene>
    <name evidence="8" type="ORF">PCOR1329_LOCUS62814</name>
</gene>
<feature type="active site" description="Proton acceptor" evidence="6">
    <location>
        <position position="126"/>
    </location>
</feature>
<dbReference type="InterPro" id="IPR026590">
    <property type="entry name" value="Ssirtuin_cat_dom"/>
</dbReference>
<keyword evidence="9" id="KW-1185">Reference proteome</keyword>
<dbReference type="InterPro" id="IPR003000">
    <property type="entry name" value="Sirtuin"/>
</dbReference>
<dbReference type="InterPro" id="IPR050134">
    <property type="entry name" value="NAD-dep_sirtuin_deacylases"/>
</dbReference>
<accession>A0ABN9W1J8</accession>
<comment type="caution">
    <text evidence="8">The sequence shown here is derived from an EMBL/GenBank/DDBJ whole genome shotgun (WGS) entry which is preliminary data.</text>
</comment>
<dbReference type="SUPFAM" id="SSF52467">
    <property type="entry name" value="DHS-like NAD/FAD-binding domain"/>
    <property type="match status" value="1"/>
</dbReference>
<dbReference type="Gene3D" id="3.40.50.1220">
    <property type="entry name" value="TPP-binding domain"/>
    <property type="match status" value="1"/>
</dbReference>
<organism evidence="8 9">
    <name type="scientific">Prorocentrum cordatum</name>
    <dbReference type="NCBI Taxonomy" id="2364126"/>
    <lineage>
        <taxon>Eukaryota</taxon>
        <taxon>Sar</taxon>
        <taxon>Alveolata</taxon>
        <taxon>Dinophyceae</taxon>
        <taxon>Prorocentrales</taxon>
        <taxon>Prorocentraceae</taxon>
        <taxon>Prorocentrum</taxon>
    </lineage>
</organism>
<evidence type="ECO:0000259" key="7">
    <source>
        <dbReference type="PROSITE" id="PS50305"/>
    </source>
</evidence>
<proteinExistence type="predicted"/>
<evidence type="ECO:0000256" key="5">
    <source>
        <dbReference type="ARBA" id="ARBA00023027"/>
    </source>
</evidence>
<feature type="domain" description="Deacetylase sirtuin-type" evidence="7">
    <location>
        <begin position="1"/>
        <end position="282"/>
    </location>
</feature>
<keyword evidence="3 6" id="KW-0479">Metal-binding</keyword>
<protein>
    <recommendedName>
        <fullName evidence="7">Deacetylase sirtuin-type domain-containing protein</fullName>
    </recommendedName>
</protein>
<dbReference type="Proteomes" id="UP001189429">
    <property type="component" value="Unassembled WGS sequence"/>
</dbReference>
<dbReference type="InterPro" id="IPR026591">
    <property type="entry name" value="Sirtuin_cat_small_dom_sf"/>
</dbReference>
<feature type="binding site" evidence="6">
    <location>
        <position position="178"/>
    </location>
    <ligand>
        <name>Zn(2+)</name>
        <dbReference type="ChEBI" id="CHEBI:29105"/>
    </ligand>
</feature>
<sequence length="318" mass="34299">MSWLISSPLSSGPCSSGIPSYRGAAGLWTRLRPEMLSATPAQRARIARDPEWVASAELFRENPVPFFEVKREFVLGLARRRWLPTAAHHVVALLHRHGLLSHVLTQNIDGLHQESGVPSDLVTEVHGTTRSARCDGCGRRLALEEYAALAEAHVRDLGGADPGAPARSSDGGLPCPGCARTSVRPDTVLFGEEVNPAFREVFRRDLPAADLLVVVGTTLLVAPVATAPMEVSPECVRLVVNDRRVGENVGLVFDEPDCRRDIMVEDDIDAAFVRLAGMLGWLPDLEALSGQMSERGAECVAAAAAAERARLGRRRAAP</sequence>
<dbReference type="PROSITE" id="PS50305">
    <property type="entry name" value="SIRTUIN"/>
    <property type="match status" value="1"/>
</dbReference>
<reference evidence="8" key="1">
    <citation type="submission" date="2023-10" db="EMBL/GenBank/DDBJ databases">
        <authorList>
            <person name="Chen Y."/>
            <person name="Shah S."/>
            <person name="Dougan E. K."/>
            <person name="Thang M."/>
            <person name="Chan C."/>
        </authorList>
    </citation>
    <scope>NUCLEOTIDE SEQUENCE [LARGE SCALE GENOMIC DNA]</scope>
</reference>
<dbReference type="InterPro" id="IPR029035">
    <property type="entry name" value="DHS-like_NAD/FAD-binding_dom"/>
</dbReference>
<name>A0ABN9W1J8_9DINO</name>
<feature type="binding site" evidence="6">
    <location>
        <position position="134"/>
    </location>
    <ligand>
        <name>Zn(2+)</name>
        <dbReference type="ChEBI" id="CHEBI:29105"/>
    </ligand>
</feature>
<dbReference type="EMBL" id="CAUYUJ010017948">
    <property type="protein sequence ID" value="CAK0879368.1"/>
    <property type="molecule type" value="Genomic_DNA"/>
</dbReference>